<protein>
    <submittedName>
        <fullName evidence="2">Uncharacterized protein</fullName>
    </submittedName>
</protein>
<name>A0ABT5XH56_9EURY</name>
<sequence length="46" mass="5669">MRDRDRFPKYRRSQRREVRKTDEMMPPSFAVRKNADHVFLSAIFLL</sequence>
<evidence type="ECO:0000313" key="2">
    <source>
        <dbReference type="EMBL" id="MDF0594044.1"/>
    </source>
</evidence>
<comment type="caution">
    <text evidence="2">The sequence shown here is derived from an EMBL/GenBank/DDBJ whole genome shotgun (WGS) entry which is preliminary data.</text>
</comment>
<dbReference type="Proteomes" id="UP001215956">
    <property type="component" value="Unassembled WGS sequence"/>
</dbReference>
<dbReference type="EMBL" id="JARFPL010000041">
    <property type="protein sequence ID" value="MDF0594044.1"/>
    <property type="molecule type" value="Genomic_DNA"/>
</dbReference>
<evidence type="ECO:0000256" key="1">
    <source>
        <dbReference type="SAM" id="MobiDB-lite"/>
    </source>
</evidence>
<feature type="region of interest" description="Disordered" evidence="1">
    <location>
        <begin position="1"/>
        <end position="24"/>
    </location>
</feature>
<keyword evidence="3" id="KW-1185">Reference proteome</keyword>
<evidence type="ECO:0000313" key="3">
    <source>
        <dbReference type="Proteomes" id="UP001215956"/>
    </source>
</evidence>
<accession>A0ABT5XH56</accession>
<proteinExistence type="predicted"/>
<reference evidence="2 3" key="1">
    <citation type="submission" date="2023-03" db="EMBL/GenBank/DDBJ databases">
        <title>Whole genome sequencing of Methanotrichaceae archaeon M04Ac.</title>
        <authorList>
            <person name="Khomyakova M.A."/>
            <person name="Merkel A.Y."/>
            <person name="Slobodkin A.I."/>
        </authorList>
    </citation>
    <scope>NUCLEOTIDE SEQUENCE [LARGE SCALE GENOMIC DNA]</scope>
    <source>
        <strain evidence="2 3">M04Ac</strain>
    </source>
</reference>
<organism evidence="2 3">
    <name type="scientific">Candidatus Methanocrinis alkalitolerans</name>
    <dbReference type="NCBI Taxonomy" id="3033395"/>
    <lineage>
        <taxon>Archaea</taxon>
        <taxon>Methanobacteriati</taxon>
        <taxon>Methanobacteriota</taxon>
        <taxon>Stenosarchaea group</taxon>
        <taxon>Methanomicrobia</taxon>
        <taxon>Methanotrichales</taxon>
        <taxon>Methanotrichaceae</taxon>
        <taxon>Methanocrinis</taxon>
    </lineage>
</organism>
<gene>
    <name evidence="2" type="ORF">P0O24_10680</name>
</gene>